<proteinExistence type="predicted"/>
<dbReference type="EMBL" id="WKLT01000153">
    <property type="protein sequence ID" value="MRY60788.1"/>
    <property type="molecule type" value="Genomic_DNA"/>
</dbReference>
<name>A0A7K0GNQ1_PARDI</name>
<comment type="caution">
    <text evidence="2">The sequence shown here is derived from an EMBL/GenBank/DDBJ whole genome shotgun (WGS) entry which is preliminary data.</text>
</comment>
<evidence type="ECO:0000313" key="3">
    <source>
        <dbReference type="Proteomes" id="UP000463337"/>
    </source>
</evidence>
<dbReference type="RefSeq" id="WP_173003809.1">
    <property type="nucleotide sequence ID" value="NZ_WKLT01000153.1"/>
</dbReference>
<accession>A0A7K0GNQ1</accession>
<gene>
    <name evidence="2" type="ORF">GKD59_23515</name>
</gene>
<dbReference type="InterPro" id="IPR013557">
    <property type="entry name" value="AntA/B_antirep"/>
</dbReference>
<dbReference type="Proteomes" id="UP000463337">
    <property type="component" value="Unassembled WGS sequence"/>
</dbReference>
<dbReference type="Pfam" id="PF08346">
    <property type="entry name" value="AntA"/>
    <property type="match status" value="1"/>
</dbReference>
<sequence length="159" mass="17738">MNDLIRIVNTKISDAEIKTVNARELHVFLDSGQEFANWIKSRIADFGFIDGQDFLTILSKTTKGGRPSREYYISLDMAKELSMVERNDKGRQARRYFIECEKQAKALTEQKPTLPATYLEALEALVETEKAKQAAEQKAAIAGGALQRLGAAQGSISIR</sequence>
<dbReference type="PANTHER" id="PTHR36180:SF1">
    <property type="entry name" value="ANTA_ANTB ANTIREPRESSOR DOMAIN-CONTAINING PROTEIN"/>
    <property type="match status" value="1"/>
</dbReference>
<feature type="non-terminal residue" evidence="2">
    <location>
        <position position="159"/>
    </location>
</feature>
<feature type="domain" description="AntA/AntB antirepressor" evidence="1">
    <location>
        <begin position="20"/>
        <end position="87"/>
    </location>
</feature>
<dbReference type="AlphaFoldDB" id="A0A7K0GNQ1"/>
<evidence type="ECO:0000259" key="1">
    <source>
        <dbReference type="Pfam" id="PF08346"/>
    </source>
</evidence>
<dbReference type="PANTHER" id="PTHR36180">
    <property type="entry name" value="DNA-BINDING PROTEIN-RELATED-RELATED"/>
    <property type="match status" value="1"/>
</dbReference>
<organism evidence="2 3">
    <name type="scientific">Parabacteroides distasonis</name>
    <dbReference type="NCBI Taxonomy" id="823"/>
    <lineage>
        <taxon>Bacteria</taxon>
        <taxon>Pseudomonadati</taxon>
        <taxon>Bacteroidota</taxon>
        <taxon>Bacteroidia</taxon>
        <taxon>Bacteroidales</taxon>
        <taxon>Tannerellaceae</taxon>
        <taxon>Parabacteroides</taxon>
    </lineage>
</organism>
<reference evidence="2 3" key="1">
    <citation type="journal article" date="2019" name="Nat. Med.">
        <title>A library of human gut bacterial isolates paired with longitudinal multiomics data enables mechanistic microbiome research.</title>
        <authorList>
            <person name="Poyet M."/>
            <person name="Groussin M."/>
            <person name="Gibbons S.M."/>
            <person name="Avila-Pacheco J."/>
            <person name="Jiang X."/>
            <person name="Kearney S.M."/>
            <person name="Perrotta A.R."/>
            <person name="Berdy B."/>
            <person name="Zhao S."/>
            <person name="Lieberman T.D."/>
            <person name="Swanson P.K."/>
            <person name="Smith M."/>
            <person name="Roesemann S."/>
            <person name="Alexander J.E."/>
            <person name="Rich S.A."/>
            <person name="Livny J."/>
            <person name="Vlamakis H."/>
            <person name="Clish C."/>
            <person name="Bullock K."/>
            <person name="Deik A."/>
            <person name="Scott J."/>
            <person name="Pierce K.A."/>
            <person name="Xavier R.J."/>
            <person name="Alm E.J."/>
        </authorList>
    </citation>
    <scope>NUCLEOTIDE SEQUENCE [LARGE SCALE GENOMIC DNA]</scope>
    <source>
        <strain evidence="2 3">BIOML-A41</strain>
    </source>
</reference>
<protein>
    <submittedName>
        <fullName evidence="2">Antirepressor protein AntB</fullName>
    </submittedName>
</protein>
<evidence type="ECO:0000313" key="2">
    <source>
        <dbReference type="EMBL" id="MRY60788.1"/>
    </source>
</evidence>